<dbReference type="EMBL" id="MN740110">
    <property type="protein sequence ID" value="QHT88178.1"/>
    <property type="molecule type" value="Genomic_DNA"/>
</dbReference>
<proteinExistence type="predicted"/>
<protein>
    <submittedName>
        <fullName evidence="1">Uncharacterized protein</fullName>
    </submittedName>
</protein>
<organism evidence="1">
    <name type="scientific">viral metagenome</name>
    <dbReference type="NCBI Taxonomy" id="1070528"/>
    <lineage>
        <taxon>unclassified sequences</taxon>
        <taxon>metagenomes</taxon>
        <taxon>organismal metagenomes</taxon>
    </lineage>
</organism>
<accession>A0A6C0I595</accession>
<reference evidence="1" key="1">
    <citation type="journal article" date="2020" name="Nature">
        <title>Giant virus diversity and host interactions through global metagenomics.</title>
        <authorList>
            <person name="Schulz F."/>
            <person name="Roux S."/>
            <person name="Paez-Espino D."/>
            <person name="Jungbluth S."/>
            <person name="Walsh D.A."/>
            <person name="Denef V.J."/>
            <person name="McMahon K.D."/>
            <person name="Konstantinidis K.T."/>
            <person name="Eloe-Fadrosh E.A."/>
            <person name="Kyrpides N.C."/>
            <person name="Woyke T."/>
        </authorList>
    </citation>
    <scope>NUCLEOTIDE SEQUENCE</scope>
    <source>
        <strain evidence="1">GVMAG-M-3300023184-24</strain>
    </source>
</reference>
<sequence>MSETRSIINRILLEELNNIINKVNNHNIEFIDNVMSYCKFTINGKDYYMSYDKYVHIMTHRLPNFHYDNVFIQINENYDNYITQKLYNMYNKNSNDCKSYKMTITVEEDNKQYEIYYTRKISRGILISSKNKYSCNDRDILNYLMNDIYYCKSNIFIINLTVKNNYLLKLKGRGNHRNIMLLHKKETNKSIYFQIYIYEPHGTDIKKSKIPQHILDNFVKELNRNTKKFRNNHDEDRDIIFSLIDKTEISCPRGLQSYAKKYDIGMCVYFSHFWYYMLFMCMINKNLNKDFDIVDLITVLETDFIKTINNIAKNEEGQQLLYKLMVRFSYYNMQEYLHNYYNSKQRTEIENRLNNYIIENYIDNNNVIR</sequence>
<evidence type="ECO:0000313" key="1">
    <source>
        <dbReference type="EMBL" id="QHT88178.1"/>
    </source>
</evidence>
<name>A0A6C0I595_9ZZZZ</name>
<dbReference type="AlphaFoldDB" id="A0A6C0I595"/>